<evidence type="ECO:0000256" key="5">
    <source>
        <dbReference type="ARBA" id="ARBA00022695"/>
    </source>
</evidence>
<accession>A0A482IUR4</accession>
<evidence type="ECO:0000256" key="3">
    <source>
        <dbReference type="ARBA" id="ARBA00019048"/>
    </source>
</evidence>
<dbReference type="RefSeq" id="WP_008649809.1">
    <property type="nucleotide sequence ID" value="NZ_CP037900.1"/>
</dbReference>
<sequence length="299" mass="33036">MENRVTKAVFPVAGLGTRFLPATKASPKEMLPVVDKPLIQYAVEEAMAAGITEMIFVTGRSKRAIEDHFDKAYELEAELEAKNKQALLDVVRSIKPANVECYYVRQPEALGLGHAVLCAAKLVGDTPFAVMLADDLLDGGKDLPVMKQMVDIYNHYNCSVLGVEEIAPEQSRSYGVIDGREWDDRVIKMSAIVEKPAPENAPSNLGVVGRYILTPRIFDHIRELKPGAGGEIQLTDAIQSMLDQEQVLAYRYKGVRYDCGSKLGYLKATVEFALRHPEVRDEFSAYLSQRCTSPSSVPA</sequence>
<dbReference type="GO" id="GO:0006011">
    <property type="term" value="P:UDP-alpha-D-glucose metabolic process"/>
    <property type="evidence" value="ECO:0007669"/>
    <property type="project" value="InterPro"/>
</dbReference>
<dbReference type="InterPro" id="IPR005835">
    <property type="entry name" value="NTP_transferase_dom"/>
</dbReference>
<reference evidence="9 10" key="1">
    <citation type="submission" date="2019-03" db="EMBL/GenBank/DDBJ databases">
        <title>Comparative insights into the high quality Complete genome sequence of highly metal resistant Cupriavidus metallidurans strain BS1 isolated from a gold-copper mine.</title>
        <authorList>
            <person name="Mazhar H.S."/>
            <person name="Rensing C."/>
        </authorList>
    </citation>
    <scope>NUCLEOTIDE SEQUENCE [LARGE SCALE GENOMIC DNA]</scope>
    <source>
        <strain evidence="9 10">BS1</strain>
    </source>
</reference>
<evidence type="ECO:0000256" key="4">
    <source>
        <dbReference type="ARBA" id="ARBA00022679"/>
    </source>
</evidence>
<dbReference type="Proteomes" id="UP000253772">
    <property type="component" value="Chromosome c1"/>
</dbReference>
<comment type="similarity">
    <text evidence="1 7">Belongs to the UDPGP type 2 family.</text>
</comment>
<evidence type="ECO:0000256" key="1">
    <source>
        <dbReference type="ARBA" id="ARBA00006890"/>
    </source>
</evidence>
<comment type="catalytic activity">
    <reaction evidence="6 7">
        <text>alpha-D-glucose 1-phosphate + UTP + H(+) = UDP-alpha-D-glucose + diphosphate</text>
        <dbReference type="Rhea" id="RHEA:19889"/>
        <dbReference type="ChEBI" id="CHEBI:15378"/>
        <dbReference type="ChEBI" id="CHEBI:33019"/>
        <dbReference type="ChEBI" id="CHEBI:46398"/>
        <dbReference type="ChEBI" id="CHEBI:58601"/>
        <dbReference type="ChEBI" id="CHEBI:58885"/>
        <dbReference type="EC" id="2.7.7.9"/>
    </reaction>
</comment>
<evidence type="ECO:0000313" key="9">
    <source>
        <dbReference type="EMBL" id="QBP10754.1"/>
    </source>
</evidence>
<evidence type="ECO:0000256" key="6">
    <source>
        <dbReference type="ARBA" id="ARBA00048128"/>
    </source>
</evidence>
<keyword evidence="4 7" id="KW-0808">Transferase</keyword>
<feature type="domain" description="Nucleotidyl transferase" evidence="8">
    <location>
        <begin position="12"/>
        <end position="269"/>
    </location>
</feature>
<dbReference type="NCBIfam" id="TIGR01099">
    <property type="entry name" value="galU"/>
    <property type="match status" value="1"/>
</dbReference>
<dbReference type="PANTHER" id="PTHR43197:SF1">
    <property type="entry name" value="UTP--GLUCOSE-1-PHOSPHATE URIDYLYLTRANSFERASE"/>
    <property type="match status" value="1"/>
</dbReference>
<keyword evidence="5 7" id="KW-0548">Nucleotidyltransferase</keyword>
<dbReference type="InterPro" id="IPR005771">
    <property type="entry name" value="GalU_uridylyltTrfase_bac/arc"/>
</dbReference>
<gene>
    <name evidence="9" type="primary">galU</name>
    <name evidence="9" type="ORF">DDF84_013820</name>
</gene>
<dbReference type="EC" id="2.7.7.9" evidence="2 7"/>
<dbReference type="SUPFAM" id="SSF53448">
    <property type="entry name" value="Nucleotide-diphospho-sugar transferases"/>
    <property type="match status" value="1"/>
</dbReference>
<dbReference type="PANTHER" id="PTHR43197">
    <property type="entry name" value="UTP--GLUCOSE-1-PHOSPHATE URIDYLYLTRANSFERASE"/>
    <property type="match status" value="1"/>
</dbReference>
<dbReference type="GO" id="GO:0003983">
    <property type="term" value="F:UTP:glucose-1-phosphate uridylyltransferase activity"/>
    <property type="evidence" value="ECO:0007669"/>
    <property type="project" value="UniProtKB-EC"/>
</dbReference>
<evidence type="ECO:0000256" key="7">
    <source>
        <dbReference type="RuleBase" id="RU361259"/>
    </source>
</evidence>
<dbReference type="Pfam" id="PF00483">
    <property type="entry name" value="NTP_transferase"/>
    <property type="match status" value="1"/>
</dbReference>
<dbReference type="EMBL" id="CP037900">
    <property type="protein sequence ID" value="QBP10754.1"/>
    <property type="molecule type" value="Genomic_DNA"/>
</dbReference>
<evidence type="ECO:0000259" key="8">
    <source>
        <dbReference type="Pfam" id="PF00483"/>
    </source>
</evidence>
<evidence type="ECO:0000313" key="10">
    <source>
        <dbReference type="Proteomes" id="UP000253772"/>
    </source>
</evidence>
<dbReference type="AlphaFoldDB" id="A0A482IUR4"/>
<dbReference type="CDD" id="cd02541">
    <property type="entry name" value="UGPase_prokaryotic"/>
    <property type="match status" value="1"/>
</dbReference>
<dbReference type="GeneID" id="60820933"/>
<proteinExistence type="inferred from homology"/>
<dbReference type="InterPro" id="IPR029044">
    <property type="entry name" value="Nucleotide-diphossugar_trans"/>
</dbReference>
<name>A0A482IUR4_9BURK</name>
<organism evidence="9 10">
    <name type="scientific">Cupriavidus metallidurans</name>
    <dbReference type="NCBI Taxonomy" id="119219"/>
    <lineage>
        <taxon>Bacteria</taxon>
        <taxon>Pseudomonadati</taxon>
        <taxon>Pseudomonadota</taxon>
        <taxon>Betaproteobacteria</taxon>
        <taxon>Burkholderiales</taxon>
        <taxon>Burkholderiaceae</taxon>
        <taxon>Cupriavidus</taxon>
    </lineage>
</organism>
<dbReference type="Gene3D" id="3.90.550.10">
    <property type="entry name" value="Spore Coat Polysaccharide Biosynthesis Protein SpsA, Chain A"/>
    <property type="match status" value="1"/>
</dbReference>
<protein>
    <recommendedName>
        <fullName evidence="3 7">UTP--glucose-1-phosphate uridylyltransferase</fullName>
        <ecNumber evidence="2 7">2.7.7.9</ecNumber>
    </recommendedName>
    <alternativeName>
        <fullName evidence="7">UDP-glucose pyrophosphorylase</fullName>
    </alternativeName>
</protein>
<dbReference type="OrthoDB" id="9803306at2"/>
<evidence type="ECO:0000256" key="2">
    <source>
        <dbReference type="ARBA" id="ARBA00012415"/>
    </source>
</evidence>